<dbReference type="EMBL" id="JASHIF010000002">
    <property type="protein sequence ID" value="MDI9857934.1"/>
    <property type="molecule type" value="Genomic_DNA"/>
</dbReference>
<evidence type="ECO:0000313" key="3">
    <source>
        <dbReference type="Proteomes" id="UP001236507"/>
    </source>
</evidence>
<gene>
    <name evidence="2" type="ORF">QM524_01810</name>
</gene>
<sequence length="73" mass="8593">MNLNVFRNIYYTDSDMLLEIPVMGFIIHDFSDLAQAGFFLLSAIYVYWKIKNEKLKHENMKSGKVVEDNEDDN</sequence>
<dbReference type="RefSeq" id="WP_095160511.1">
    <property type="nucleotide sequence ID" value="NZ_JASHIF010000002.1"/>
</dbReference>
<comment type="caution">
    <text evidence="2">The sequence shown here is derived from an EMBL/GenBank/DDBJ whole genome shotgun (WGS) entry which is preliminary data.</text>
</comment>
<proteinExistence type="predicted"/>
<reference evidence="2 3" key="1">
    <citation type="submission" date="2023-05" db="EMBL/GenBank/DDBJ databases">
        <title>Novel species of genus Flectobacillus isolated from stream in China.</title>
        <authorList>
            <person name="Lu H."/>
        </authorList>
    </citation>
    <scope>NUCLEOTIDE SEQUENCE [LARGE SCALE GENOMIC DNA]</scope>
    <source>
        <strain evidence="2 3">KCTC 42575</strain>
    </source>
</reference>
<evidence type="ECO:0000256" key="1">
    <source>
        <dbReference type="SAM" id="Phobius"/>
    </source>
</evidence>
<organism evidence="2 3">
    <name type="scientific">Flectobacillus roseus</name>
    <dbReference type="NCBI Taxonomy" id="502259"/>
    <lineage>
        <taxon>Bacteria</taxon>
        <taxon>Pseudomonadati</taxon>
        <taxon>Bacteroidota</taxon>
        <taxon>Cytophagia</taxon>
        <taxon>Cytophagales</taxon>
        <taxon>Flectobacillaceae</taxon>
        <taxon>Flectobacillus</taxon>
    </lineage>
</organism>
<keyword evidence="1" id="KW-1133">Transmembrane helix</keyword>
<dbReference type="Proteomes" id="UP001236507">
    <property type="component" value="Unassembled WGS sequence"/>
</dbReference>
<protein>
    <submittedName>
        <fullName evidence="2">Uncharacterized protein</fullName>
    </submittedName>
</protein>
<keyword evidence="1" id="KW-0472">Membrane</keyword>
<name>A0ABT6Y395_9BACT</name>
<keyword evidence="3" id="KW-1185">Reference proteome</keyword>
<accession>A0ABT6Y395</accession>
<evidence type="ECO:0000313" key="2">
    <source>
        <dbReference type="EMBL" id="MDI9857934.1"/>
    </source>
</evidence>
<keyword evidence="1" id="KW-0812">Transmembrane</keyword>
<feature type="transmembrane region" description="Helical" evidence="1">
    <location>
        <begin position="20"/>
        <end position="48"/>
    </location>
</feature>